<reference evidence="1 2" key="1">
    <citation type="submission" date="2016-10" db="EMBL/GenBank/DDBJ databases">
        <authorList>
            <person name="Varghese N."/>
            <person name="Submissions S."/>
        </authorList>
    </citation>
    <scope>NUCLEOTIDE SEQUENCE [LARGE SCALE GENOMIC DNA]</scope>
    <source>
        <strain evidence="1 2">DSW-5</strain>
    </source>
</reference>
<keyword evidence="2" id="KW-1185">Reference proteome</keyword>
<proteinExistence type="predicted"/>
<protein>
    <recommendedName>
        <fullName evidence="3">Bacteriophage lambda Replication protein O N-terminal domain-containing protein</fullName>
    </recommendedName>
</protein>
<dbReference type="EMBL" id="FNUE01000001">
    <property type="protein sequence ID" value="SEE05401.1"/>
    <property type="molecule type" value="Genomic_DNA"/>
</dbReference>
<dbReference type="Proteomes" id="UP000183071">
    <property type="component" value="Unassembled WGS sequence"/>
</dbReference>
<evidence type="ECO:0000313" key="2">
    <source>
        <dbReference type="Proteomes" id="UP000183071"/>
    </source>
</evidence>
<gene>
    <name evidence="1" type="ORF">SAMN05444353_0519</name>
</gene>
<evidence type="ECO:0008006" key="3">
    <source>
        <dbReference type="Google" id="ProtNLM"/>
    </source>
</evidence>
<sequence>MDFKKSNSFIKSNRVIRYKLGEKAADILAVLVYKQGYWKSVGKLTSKGGSDCFYISLADLKAETCFSEKVITKNIKILVEAGLVISIRPGLGRPNLYSVNHDLVDAYVIKFSAEFGKWQTKVRESSKGFGVKESSPNSPSVPAYKVFQEVSKEDTTNNKITNNKNTNNLTNRASSEREFELEELFESLIEKFRYSEEELKNEDLNSIFELLVKLVPEFQYFKMSESDKDLIIQMIESEIESDSLFFKLYQNAEHIQKNEKEARFGNLFVGIPNMIDNFNNAVL</sequence>
<accession>A0A1H5FQ34</accession>
<organism evidence="1 2">
    <name type="scientific">Polaribacter dokdonensis DSW-5</name>
    <dbReference type="NCBI Taxonomy" id="1300348"/>
    <lineage>
        <taxon>Bacteria</taxon>
        <taxon>Pseudomonadati</taxon>
        <taxon>Bacteroidota</taxon>
        <taxon>Flavobacteriia</taxon>
        <taxon>Flavobacteriales</taxon>
        <taxon>Flavobacteriaceae</taxon>
    </lineage>
</organism>
<comment type="caution">
    <text evidence="1">The sequence shown here is derived from an EMBL/GenBank/DDBJ whole genome shotgun (WGS) entry which is preliminary data.</text>
</comment>
<name>A0A1H5FQ34_9FLAO</name>
<dbReference type="RefSeq" id="WP_053973848.1">
    <property type="nucleotide sequence ID" value="NZ_FNUE01000001.1"/>
</dbReference>
<evidence type="ECO:0000313" key="1">
    <source>
        <dbReference type="EMBL" id="SEE05401.1"/>
    </source>
</evidence>